<dbReference type="STRING" id="519424.AZF04_07580"/>
<dbReference type="RefSeq" id="WP_061949181.1">
    <property type="nucleotide sequence ID" value="NZ_LTAO01000023.1"/>
</dbReference>
<proteinExistence type="predicted"/>
<reference evidence="2" key="1">
    <citation type="submission" date="2016-02" db="EMBL/GenBank/DDBJ databases">
        <title>Genome sequence of Bacillus trypoxylicola KCTC 13244(T).</title>
        <authorList>
            <person name="Jeong H."/>
            <person name="Park S.-H."/>
            <person name="Choi S.-K."/>
        </authorList>
    </citation>
    <scope>NUCLEOTIDE SEQUENCE [LARGE SCALE GENOMIC DNA]</scope>
    <source>
        <strain evidence="2">KCTC 13244</strain>
    </source>
</reference>
<keyword evidence="1" id="KW-0472">Membrane</keyword>
<accession>A0A162DEG9</accession>
<dbReference type="AlphaFoldDB" id="A0A162DEG9"/>
<dbReference type="Proteomes" id="UP000075806">
    <property type="component" value="Unassembled WGS sequence"/>
</dbReference>
<dbReference type="OrthoDB" id="2838751at2"/>
<evidence type="ECO:0000256" key="1">
    <source>
        <dbReference type="SAM" id="Phobius"/>
    </source>
</evidence>
<name>A0A162DEG9_9BACI</name>
<keyword evidence="1" id="KW-0812">Transmembrane</keyword>
<feature type="transmembrane region" description="Helical" evidence="1">
    <location>
        <begin position="43"/>
        <end position="64"/>
    </location>
</feature>
<keyword evidence="3" id="KW-1185">Reference proteome</keyword>
<keyword evidence="1" id="KW-1133">Transmembrane helix</keyword>
<gene>
    <name evidence="2" type="ORF">AZF04_07580</name>
</gene>
<evidence type="ECO:0000313" key="3">
    <source>
        <dbReference type="Proteomes" id="UP000075806"/>
    </source>
</evidence>
<dbReference type="Gene3D" id="2.60.40.3830">
    <property type="match status" value="1"/>
</dbReference>
<protein>
    <submittedName>
        <fullName evidence="2">Uncharacterized protein</fullName>
    </submittedName>
</protein>
<evidence type="ECO:0000313" key="2">
    <source>
        <dbReference type="EMBL" id="KYG29376.1"/>
    </source>
</evidence>
<organism evidence="2 3">
    <name type="scientific">Alkalihalobacillus trypoxylicola</name>
    <dbReference type="NCBI Taxonomy" id="519424"/>
    <lineage>
        <taxon>Bacteria</taxon>
        <taxon>Bacillati</taxon>
        <taxon>Bacillota</taxon>
        <taxon>Bacilli</taxon>
        <taxon>Bacillales</taxon>
        <taxon>Bacillaceae</taxon>
        <taxon>Alkalihalobacillus</taxon>
    </lineage>
</organism>
<comment type="caution">
    <text evidence="2">The sequence shown here is derived from an EMBL/GenBank/DDBJ whole genome shotgun (WGS) entry which is preliminary data.</text>
</comment>
<sequence length="294" mass="33910">MNTEPIRKSLSQLSKHSLNQEQKQRILFKIREQTKPQKRLNSYILYPVSLLLFSLTSFLLLVIIQPYSGSQDNQASINAPQASSFYNEELKQELYGIENEVGIIGHTPFVAEDKTRVAKILLYLWINQSITTESVLEIRATNANEEQVLLLEGEILPFSEGGSIITSFNSFPKEGLWQLDFYLENKKLASFTTSVLPPFPTSENFQVITHPMETGVNESNEWFIESKQQEPLIEVDLYNRQNVLVSSYIFPLDHSVIESDTGENIYRYHYTLSLPKEDQYYFMINGERTNVFSN</sequence>
<dbReference type="EMBL" id="LTAO01000023">
    <property type="protein sequence ID" value="KYG29376.1"/>
    <property type="molecule type" value="Genomic_DNA"/>
</dbReference>